<sequence length="51" mass="5634">FQKSRFEAQAAFILAVLSLPPPSKTKIRHGRGSSVDLRRAERCLGAQTSHL</sequence>
<reference evidence="1" key="1">
    <citation type="submission" date="2020-04" db="EMBL/GenBank/DDBJ databases">
        <title>A chromosome-scale assembly and high-density genetic map of the yellow drum (Nibea albiflora) genome.</title>
        <authorList>
            <person name="Xu D."/>
            <person name="Zhang W."/>
            <person name="Chen R."/>
            <person name="Tan P."/>
            <person name="Wang L."/>
            <person name="Song H."/>
            <person name="Tian L."/>
            <person name="Zhu Q."/>
            <person name="Wang B."/>
        </authorList>
    </citation>
    <scope>NUCLEOTIDE SEQUENCE</scope>
    <source>
        <strain evidence="1">ZJHYS-2018</strain>
    </source>
</reference>
<comment type="caution">
    <text evidence="1">The sequence shown here is derived from an EMBL/GenBank/DDBJ whole genome shotgun (WGS) entry which is preliminary data.</text>
</comment>
<accession>A0ACB7FJI0</accession>
<evidence type="ECO:0000313" key="1">
    <source>
        <dbReference type="EMBL" id="KAG8013251.1"/>
    </source>
</evidence>
<keyword evidence="2" id="KW-1185">Reference proteome</keyword>
<evidence type="ECO:0000313" key="2">
    <source>
        <dbReference type="Proteomes" id="UP000805704"/>
    </source>
</evidence>
<protein>
    <submittedName>
        <fullName evidence="1">Uncharacterized protein</fullName>
    </submittedName>
</protein>
<name>A0ACB7FJI0_NIBAL</name>
<proteinExistence type="predicted"/>
<dbReference type="EMBL" id="CM024799">
    <property type="protein sequence ID" value="KAG8013251.1"/>
    <property type="molecule type" value="Genomic_DNA"/>
</dbReference>
<organism evidence="1 2">
    <name type="scientific">Nibea albiflora</name>
    <name type="common">Yellow drum</name>
    <name type="synonym">Corvina albiflora</name>
    <dbReference type="NCBI Taxonomy" id="240163"/>
    <lineage>
        <taxon>Eukaryota</taxon>
        <taxon>Metazoa</taxon>
        <taxon>Chordata</taxon>
        <taxon>Craniata</taxon>
        <taxon>Vertebrata</taxon>
        <taxon>Euteleostomi</taxon>
        <taxon>Actinopterygii</taxon>
        <taxon>Neopterygii</taxon>
        <taxon>Teleostei</taxon>
        <taxon>Neoteleostei</taxon>
        <taxon>Acanthomorphata</taxon>
        <taxon>Eupercaria</taxon>
        <taxon>Sciaenidae</taxon>
        <taxon>Nibea</taxon>
    </lineage>
</organism>
<feature type="non-terminal residue" evidence="1">
    <location>
        <position position="1"/>
    </location>
</feature>
<gene>
    <name evidence="1" type="ORF">GBF38_021528</name>
</gene>
<dbReference type="Proteomes" id="UP000805704">
    <property type="component" value="Chromosome 11"/>
</dbReference>